<proteinExistence type="predicted"/>
<dbReference type="AlphaFoldDB" id="A0A0P0VG29"/>
<protein>
    <submittedName>
        <fullName evidence="1">Os02g0198333 protein</fullName>
    </submittedName>
</protein>
<gene>
    <name evidence="1" type="ordered locus">Os02g0198333</name>
    <name evidence="1" type="ORF">OSNPB_020198333</name>
</gene>
<dbReference type="Proteomes" id="UP000059680">
    <property type="component" value="Chromosome 2"/>
</dbReference>
<sequence>MLSGNHCISSSTSPDSVNCSLRASSCLTSPPATTTALSLTSALSPDLSHRPICRSPSSPGSPNAAAALIIGCRFSKVWL</sequence>
<accession>A0A0P0VG29</accession>
<keyword evidence="2" id="KW-1185">Reference proteome</keyword>
<dbReference type="PaxDb" id="39947-A0A0P0VG29"/>
<name>A0A0P0VG29_ORYSJ</name>
<evidence type="ECO:0000313" key="2">
    <source>
        <dbReference type="Proteomes" id="UP000059680"/>
    </source>
</evidence>
<reference evidence="1 2" key="3">
    <citation type="journal article" date="2013" name="Rice">
        <title>Improvement of the Oryza sativa Nipponbare reference genome using next generation sequence and optical map data.</title>
        <authorList>
            <person name="Kawahara Y."/>
            <person name="de la Bastide M."/>
            <person name="Hamilton J.P."/>
            <person name="Kanamori H."/>
            <person name="McCombie W.R."/>
            <person name="Ouyang S."/>
            <person name="Schwartz D.C."/>
            <person name="Tanaka T."/>
            <person name="Wu J."/>
            <person name="Zhou S."/>
            <person name="Childs K.L."/>
            <person name="Davidson R.M."/>
            <person name="Lin H."/>
            <person name="Quesada-Ocampo L."/>
            <person name="Vaillancourt B."/>
            <person name="Sakai H."/>
            <person name="Lee S.S."/>
            <person name="Kim J."/>
            <person name="Numa H."/>
            <person name="Itoh T."/>
            <person name="Buell C.R."/>
            <person name="Matsumoto T."/>
        </authorList>
    </citation>
    <scope>NUCLEOTIDE SEQUENCE [LARGE SCALE GENOMIC DNA]</scope>
    <source>
        <strain evidence="2">cv. Nipponbare</strain>
    </source>
</reference>
<evidence type="ECO:0000313" key="1">
    <source>
        <dbReference type="EMBL" id="BAS77484.1"/>
    </source>
</evidence>
<reference evidence="2" key="1">
    <citation type="journal article" date="2005" name="Nature">
        <title>The map-based sequence of the rice genome.</title>
        <authorList>
            <consortium name="International rice genome sequencing project (IRGSP)"/>
            <person name="Matsumoto T."/>
            <person name="Wu J."/>
            <person name="Kanamori H."/>
            <person name="Katayose Y."/>
            <person name="Fujisawa M."/>
            <person name="Namiki N."/>
            <person name="Mizuno H."/>
            <person name="Yamamoto K."/>
            <person name="Antonio B.A."/>
            <person name="Baba T."/>
            <person name="Sakata K."/>
            <person name="Nagamura Y."/>
            <person name="Aoki H."/>
            <person name="Arikawa K."/>
            <person name="Arita K."/>
            <person name="Bito T."/>
            <person name="Chiden Y."/>
            <person name="Fujitsuka N."/>
            <person name="Fukunaka R."/>
            <person name="Hamada M."/>
            <person name="Harada C."/>
            <person name="Hayashi A."/>
            <person name="Hijishita S."/>
            <person name="Honda M."/>
            <person name="Hosokawa S."/>
            <person name="Ichikawa Y."/>
            <person name="Idonuma A."/>
            <person name="Iijima M."/>
            <person name="Ikeda M."/>
            <person name="Ikeno M."/>
            <person name="Ito K."/>
            <person name="Ito S."/>
            <person name="Ito T."/>
            <person name="Ito Y."/>
            <person name="Ito Y."/>
            <person name="Iwabuchi A."/>
            <person name="Kamiya K."/>
            <person name="Karasawa W."/>
            <person name="Kurita K."/>
            <person name="Katagiri S."/>
            <person name="Kikuta A."/>
            <person name="Kobayashi H."/>
            <person name="Kobayashi N."/>
            <person name="Machita K."/>
            <person name="Maehara T."/>
            <person name="Masukawa M."/>
            <person name="Mizubayashi T."/>
            <person name="Mukai Y."/>
            <person name="Nagasaki H."/>
            <person name="Nagata Y."/>
            <person name="Naito S."/>
            <person name="Nakashima M."/>
            <person name="Nakama Y."/>
            <person name="Nakamichi Y."/>
            <person name="Nakamura M."/>
            <person name="Meguro A."/>
            <person name="Negishi M."/>
            <person name="Ohta I."/>
            <person name="Ohta T."/>
            <person name="Okamoto M."/>
            <person name="Ono N."/>
            <person name="Saji S."/>
            <person name="Sakaguchi M."/>
            <person name="Sakai K."/>
            <person name="Shibata M."/>
            <person name="Shimokawa T."/>
            <person name="Song J."/>
            <person name="Takazaki Y."/>
            <person name="Terasawa K."/>
            <person name="Tsugane M."/>
            <person name="Tsuji K."/>
            <person name="Ueda S."/>
            <person name="Waki K."/>
            <person name="Yamagata H."/>
            <person name="Yamamoto M."/>
            <person name="Yamamoto S."/>
            <person name="Yamane H."/>
            <person name="Yoshiki S."/>
            <person name="Yoshihara R."/>
            <person name="Yukawa K."/>
            <person name="Zhong H."/>
            <person name="Yano M."/>
            <person name="Yuan Q."/>
            <person name="Ouyang S."/>
            <person name="Liu J."/>
            <person name="Jones K.M."/>
            <person name="Gansberger K."/>
            <person name="Moffat K."/>
            <person name="Hill J."/>
            <person name="Bera J."/>
            <person name="Fadrosh D."/>
            <person name="Jin S."/>
            <person name="Johri S."/>
            <person name="Kim M."/>
            <person name="Overton L."/>
            <person name="Reardon M."/>
            <person name="Tsitrin T."/>
            <person name="Vuong H."/>
            <person name="Weaver B."/>
            <person name="Ciecko A."/>
            <person name="Tallon L."/>
            <person name="Jackson J."/>
            <person name="Pai G."/>
            <person name="Aken S.V."/>
            <person name="Utterback T."/>
            <person name="Reidmuller S."/>
            <person name="Feldblyum T."/>
            <person name="Hsiao J."/>
            <person name="Zismann V."/>
            <person name="Iobst S."/>
            <person name="de Vazeille A.R."/>
            <person name="Buell C.R."/>
            <person name="Ying K."/>
            <person name="Li Y."/>
            <person name="Lu T."/>
            <person name="Huang Y."/>
            <person name="Zhao Q."/>
            <person name="Feng Q."/>
            <person name="Zhang L."/>
            <person name="Zhu J."/>
            <person name="Weng Q."/>
            <person name="Mu J."/>
            <person name="Lu Y."/>
            <person name="Fan D."/>
            <person name="Liu Y."/>
            <person name="Guan J."/>
            <person name="Zhang Y."/>
            <person name="Yu S."/>
            <person name="Liu X."/>
            <person name="Zhang Y."/>
            <person name="Hong G."/>
            <person name="Han B."/>
            <person name="Choisne N."/>
            <person name="Demange N."/>
            <person name="Orjeda G."/>
            <person name="Samain S."/>
            <person name="Cattolico L."/>
            <person name="Pelletier E."/>
            <person name="Couloux A."/>
            <person name="Segurens B."/>
            <person name="Wincker P."/>
            <person name="D'Hont A."/>
            <person name="Scarpelli C."/>
            <person name="Weissenbach J."/>
            <person name="Salanoubat M."/>
            <person name="Quetier F."/>
            <person name="Yu Y."/>
            <person name="Kim H.R."/>
            <person name="Rambo T."/>
            <person name="Currie J."/>
            <person name="Collura K."/>
            <person name="Luo M."/>
            <person name="Yang T."/>
            <person name="Ammiraju J.S.S."/>
            <person name="Engler F."/>
            <person name="Soderlund C."/>
            <person name="Wing R.A."/>
            <person name="Palmer L.E."/>
            <person name="de la Bastide M."/>
            <person name="Spiegel L."/>
            <person name="Nascimento L."/>
            <person name="Zutavern T."/>
            <person name="O'Shaughnessy A."/>
            <person name="Dike S."/>
            <person name="Dedhia N."/>
            <person name="Preston R."/>
            <person name="Balija V."/>
            <person name="McCombie W.R."/>
            <person name="Chow T."/>
            <person name="Chen H."/>
            <person name="Chung M."/>
            <person name="Chen C."/>
            <person name="Shaw J."/>
            <person name="Wu H."/>
            <person name="Hsiao K."/>
            <person name="Chao Y."/>
            <person name="Chu M."/>
            <person name="Cheng C."/>
            <person name="Hour A."/>
            <person name="Lee P."/>
            <person name="Lin S."/>
            <person name="Lin Y."/>
            <person name="Liou J."/>
            <person name="Liu S."/>
            <person name="Hsing Y."/>
            <person name="Raghuvanshi S."/>
            <person name="Mohanty A."/>
            <person name="Bharti A.K."/>
            <person name="Gaur A."/>
            <person name="Gupta V."/>
            <person name="Kumar D."/>
            <person name="Ravi V."/>
            <person name="Vij S."/>
            <person name="Kapur A."/>
            <person name="Khurana P."/>
            <person name="Khurana P."/>
            <person name="Khurana J.P."/>
            <person name="Tyagi A.K."/>
            <person name="Gaikwad K."/>
            <person name="Singh A."/>
            <person name="Dalal V."/>
            <person name="Srivastava S."/>
            <person name="Dixit A."/>
            <person name="Pal A.K."/>
            <person name="Ghazi I.A."/>
            <person name="Yadav M."/>
            <person name="Pandit A."/>
            <person name="Bhargava A."/>
            <person name="Sureshbabu K."/>
            <person name="Batra K."/>
            <person name="Sharma T.R."/>
            <person name="Mohapatra T."/>
            <person name="Singh N.K."/>
            <person name="Messing J."/>
            <person name="Nelson A.B."/>
            <person name="Fuks G."/>
            <person name="Kavchok S."/>
            <person name="Keizer G."/>
            <person name="Linton E."/>
            <person name="Llaca V."/>
            <person name="Song R."/>
            <person name="Tanyolac B."/>
            <person name="Young S."/>
            <person name="Ho-Il K."/>
            <person name="Hahn J.H."/>
            <person name="Sangsakoo G."/>
            <person name="Vanavichit A."/>
            <person name="de Mattos Luiz.A.T."/>
            <person name="Zimmer P.D."/>
            <person name="Malone G."/>
            <person name="Dellagostin O."/>
            <person name="de Oliveira A.C."/>
            <person name="Bevan M."/>
            <person name="Bancroft I."/>
            <person name="Minx P."/>
            <person name="Cordum H."/>
            <person name="Wilson R."/>
            <person name="Cheng Z."/>
            <person name="Jin W."/>
            <person name="Jiang J."/>
            <person name="Leong S.A."/>
            <person name="Iwama H."/>
            <person name="Gojobori T."/>
            <person name="Itoh T."/>
            <person name="Niimura Y."/>
            <person name="Fujii Y."/>
            <person name="Habara T."/>
            <person name="Sakai H."/>
            <person name="Sato Y."/>
            <person name="Wilson G."/>
            <person name="Kumar K."/>
            <person name="McCouch S."/>
            <person name="Juretic N."/>
            <person name="Hoen D."/>
            <person name="Wright S."/>
            <person name="Bruskiewich R."/>
            <person name="Bureau T."/>
            <person name="Miyao A."/>
            <person name="Hirochika H."/>
            <person name="Nishikawa T."/>
            <person name="Kadowaki K."/>
            <person name="Sugiura M."/>
            <person name="Burr B."/>
            <person name="Sasaki T."/>
        </authorList>
    </citation>
    <scope>NUCLEOTIDE SEQUENCE [LARGE SCALE GENOMIC DNA]</scope>
    <source>
        <strain evidence="2">cv. Nipponbare</strain>
    </source>
</reference>
<organism evidence="1 2">
    <name type="scientific">Oryza sativa subsp. japonica</name>
    <name type="common">Rice</name>
    <dbReference type="NCBI Taxonomy" id="39947"/>
    <lineage>
        <taxon>Eukaryota</taxon>
        <taxon>Viridiplantae</taxon>
        <taxon>Streptophyta</taxon>
        <taxon>Embryophyta</taxon>
        <taxon>Tracheophyta</taxon>
        <taxon>Spermatophyta</taxon>
        <taxon>Magnoliopsida</taxon>
        <taxon>Liliopsida</taxon>
        <taxon>Poales</taxon>
        <taxon>Poaceae</taxon>
        <taxon>BOP clade</taxon>
        <taxon>Oryzoideae</taxon>
        <taxon>Oryzeae</taxon>
        <taxon>Oryzinae</taxon>
        <taxon>Oryza</taxon>
        <taxon>Oryza sativa</taxon>
    </lineage>
</organism>
<dbReference type="EMBL" id="AP014958">
    <property type="protein sequence ID" value="BAS77484.1"/>
    <property type="molecule type" value="Genomic_DNA"/>
</dbReference>
<reference evidence="1 2" key="2">
    <citation type="journal article" date="2013" name="Plant Cell Physiol.">
        <title>Rice Annotation Project Database (RAP-DB): an integrative and interactive database for rice genomics.</title>
        <authorList>
            <person name="Sakai H."/>
            <person name="Lee S.S."/>
            <person name="Tanaka T."/>
            <person name="Numa H."/>
            <person name="Kim J."/>
            <person name="Kawahara Y."/>
            <person name="Wakimoto H."/>
            <person name="Yang C.C."/>
            <person name="Iwamoto M."/>
            <person name="Abe T."/>
            <person name="Yamada Y."/>
            <person name="Muto A."/>
            <person name="Inokuchi H."/>
            <person name="Ikemura T."/>
            <person name="Matsumoto T."/>
            <person name="Sasaki T."/>
            <person name="Itoh T."/>
        </authorList>
    </citation>
    <scope>NUCLEOTIDE SEQUENCE [LARGE SCALE GENOMIC DNA]</scope>
    <source>
        <strain evidence="2">cv. Nipponbare</strain>
    </source>
</reference>
<dbReference type="Gramene" id="Os02t0198333-00">
    <property type="protein sequence ID" value="Os02t0198333-00"/>
    <property type="gene ID" value="Os02g0198333"/>
</dbReference>
<dbReference type="InParanoid" id="A0A0P0VG29"/>